<accession>A0A1Y6D559</accession>
<evidence type="ECO:0000256" key="1">
    <source>
        <dbReference type="ARBA" id="ARBA00007613"/>
    </source>
</evidence>
<evidence type="ECO:0000256" key="2">
    <source>
        <dbReference type="RuleBase" id="RU362097"/>
    </source>
</evidence>
<gene>
    <name evidence="3" type="ORF">SAMN02949497_3044</name>
</gene>
<dbReference type="PANTHER" id="PTHR30203:SF25">
    <property type="entry name" value="OUTER MEMBRANE PROTEIN-RELATED"/>
    <property type="match status" value="1"/>
</dbReference>
<dbReference type="Gene3D" id="1.20.1600.10">
    <property type="entry name" value="Outer membrane efflux proteins (OEP)"/>
    <property type="match status" value="1"/>
</dbReference>
<dbReference type="SUPFAM" id="SSF56954">
    <property type="entry name" value="Outer membrane efflux proteins (OEP)"/>
    <property type="match status" value="1"/>
</dbReference>
<dbReference type="Pfam" id="PF02321">
    <property type="entry name" value="OEP"/>
    <property type="match status" value="2"/>
</dbReference>
<proteinExistence type="inferred from homology"/>
<dbReference type="AlphaFoldDB" id="A0A1Y6D559"/>
<protein>
    <submittedName>
        <fullName evidence="3">Efflux transporter, outer membrane factor (OMF) lipoprotein, NodT family</fullName>
    </submittedName>
</protein>
<sequence>MNNSSIQLIALATALGLAACTPTRVDPQAALPAVTDWHNGPETVTRRAELASWWRGFRDPVLDELIAGTIAANQDLRIAKSRVREAQQGITVAESALYPTVELSANGGRERSINRIFAAPGPQGIELIAPAGNAFSGGLAARWEIDLFGGRHLEAEAATAQVAGAREGERAVLVGLLAQVATNYLELRGVQARIQVWQDQIANEAERLRAVRALRQAGLARDFDVQRQETQLRATEAGLPTLAAAADTLMHRLGVLSGQPPTTLNARLAAPASLTASAPQLPKVLPAALLDQRPDLRLAKTQVDAAAASLGAARADLYPKLVLSVSGGYGTVAAGGFPALAEGVYALGSGLSAPIFNAGRIRAQIAAADARLDQAAANYERTFLTALEDVENAYVQHRAMTARRDRLLQAEASAERSRREADALFRQGATDLLGVIDAQRSTLQISDQRIGAETARAVAMVSLYRAFGGGWSETPGPLEVADVR</sequence>
<keyword evidence="4" id="KW-1185">Reference proteome</keyword>
<dbReference type="PANTHER" id="PTHR30203">
    <property type="entry name" value="OUTER MEMBRANE CATION EFFLUX PROTEIN"/>
    <property type="match status" value="1"/>
</dbReference>
<comment type="similarity">
    <text evidence="1 2">Belongs to the outer membrane factor (OMF) (TC 1.B.17) family.</text>
</comment>
<evidence type="ECO:0000313" key="3">
    <source>
        <dbReference type="EMBL" id="SMF95672.1"/>
    </source>
</evidence>
<dbReference type="RefSeq" id="WP_085214092.1">
    <property type="nucleotide sequence ID" value="NZ_FXAM01000001.1"/>
</dbReference>
<comment type="subcellular location">
    <subcellularLocation>
        <location evidence="2">Cell outer membrane</location>
        <topology evidence="2">Lipid-anchor</topology>
    </subcellularLocation>
</comment>
<dbReference type="Gene3D" id="2.20.200.10">
    <property type="entry name" value="Outer membrane efflux proteins (OEP)"/>
    <property type="match status" value="1"/>
</dbReference>
<dbReference type="OrthoDB" id="9770517at2"/>
<dbReference type="Proteomes" id="UP000192923">
    <property type="component" value="Unassembled WGS sequence"/>
</dbReference>
<organism evidence="3 4">
    <name type="scientific">Methylomagnum ishizawai</name>
    <dbReference type="NCBI Taxonomy" id="1760988"/>
    <lineage>
        <taxon>Bacteria</taxon>
        <taxon>Pseudomonadati</taxon>
        <taxon>Pseudomonadota</taxon>
        <taxon>Gammaproteobacteria</taxon>
        <taxon>Methylococcales</taxon>
        <taxon>Methylococcaceae</taxon>
        <taxon>Methylomagnum</taxon>
    </lineage>
</organism>
<keyword evidence="2 3" id="KW-0449">Lipoprotein</keyword>
<keyword evidence="2" id="KW-0564">Palmitate</keyword>
<dbReference type="GO" id="GO:0009279">
    <property type="term" value="C:cell outer membrane"/>
    <property type="evidence" value="ECO:0007669"/>
    <property type="project" value="UniProtKB-SubCell"/>
</dbReference>
<dbReference type="STRING" id="1760988.SAMN02949497_3044"/>
<reference evidence="3 4" key="1">
    <citation type="submission" date="2016-12" db="EMBL/GenBank/DDBJ databases">
        <authorList>
            <person name="Song W.-J."/>
            <person name="Kurnit D.M."/>
        </authorList>
    </citation>
    <scope>NUCLEOTIDE SEQUENCE [LARGE SCALE GENOMIC DNA]</scope>
    <source>
        <strain evidence="3 4">175</strain>
    </source>
</reference>
<name>A0A1Y6D559_9GAMM</name>
<keyword evidence="2" id="KW-0472">Membrane</keyword>
<dbReference type="InterPro" id="IPR010131">
    <property type="entry name" value="MdtP/NodT-like"/>
</dbReference>
<dbReference type="NCBIfam" id="TIGR01845">
    <property type="entry name" value="outer_NodT"/>
    <property type="match status" value="1"/>
</dbReference>
<keyword evidence="2" id="KW-1134">Transmembrane beta strand</keyword>
<dbReference type="GO" id="GO:0015562">
    <property type="term" value="F:efflux transmembrane transporter activity"/>
    <property type="evidence" value="ECO:0007669"/>
    <property type="project" value="InterPro"/>
</dbReference>
<dbReference type="InterPro" id="IPR003423">
    <property type="entry name" value="OMP_efflux"/>
</dbReference>
<evidence type="ECO:0000313" key="4">
    <source>
        <dbReference type="Proteomes" id="UP000192923"/>
    </source>
</evidence>
<keyword evidence="2" id="KW-0812">Transmembrane</keyword>
<dbReference type="EMBL" id="FXAM01000001">
    <property type="protein sequence ID" value="SMF95672.1"/>
    <property type="molecule type" value="Genomic_DNA"/>
</dbReference>